<dbReference type="PANTHER" id="PTHR11200">
    <property type="entry name" value="INOSITOL 5-PHOSPHATASE"/>
    <property type="match status" value="1"/>
</dbReference>
<sequence length="976" mass="108139">MASMTDDPATQSVESEPVDLSSTTPHSLAKAVHARRSEYVRPHRLKVKIGTWNVAACPGTDKDLATWFTYGEGLDQNFAGLNLVQNDAVKTDNKQPGNSEPLHLTAGKDIGLYVLGLQEIVDLNTTKEYMNRAVYTDTSVMDKWKAALEAALPPGYELVTAEQMTGLLLLVYASPEIAPTISNVSTKQVGTGLLGYFGNKGAVTTRLLLGETTRMVFINSHLASGAGSSYLDRRCWDVGQVLSRTQFDPIVHAGVKEEEGEKIGDEDLAFWFGDLNFRLDGLPGDDIRRLLMLHARGEYGAPEDSKPVLPEEGVIVMRGSDSDDDTTTTSSLHSRNESFDTASDLPDPDDFPEDPSQDPTSLQSTIDSLLPHDQLRRMIKQRKVFHDGWREGAITFLPTYKYDVGTVGLFDSSEKQRAPSWCDRILFRTRKDKLDFETKVREEEEAKKKDEEMRSRGLEEDEDVLFSYDPDADGEDISAATDAIEYDEYDENEEPEAEDLVTKEGFHDRIDLEIYASHQRITSSDHKPITSIFTLDYDAVVPDLKAKIHAEVARELDRAENEGRPGITVVVEGNEGTDGNIVDFGDLGPLERKTHSLTVANTGGVAATFSFVTKPTTEDGDDAIPEWLKTTFVRADEESPEPLGATVTLDPGETASVLLEVQISAISHIRALNEARAKIEDVLVLRIEDGRDHFIPVRGNWQPSCLGRSIAELIRIPDGGIRKFVKEKGIKGAISYDSDVHCSAPKELFKLTEAVQTLVERSLAEAMMLEEAVLPRDPGWPLESTTWRVGEAELLEAQIALVSALDTDTMLLDTLPLEWPASFKLEVVCSVLLLFLESLTDGLVPTHLWAKLSTALPNISSLPPNVWPDTKTQILDILSSAPNHNIAFVFLTATLSRAATELTPATTDPKATGLTRRLSFRLTNTEDEDTKKRKMRERRYAEIVGSMVCRVDEKEKGAKDRARTVVEMFLRRDEGS</sequence>
<feature type="domain" description="Inositol polyphosphate-related phosphatase" evidence="2">
    <location>
        <begin position="43"/>
        <end position="450"/>
    </location>
</feature>
<dbReference type="InterPro" id="IPR048869">
    <property type="entry name" value="OCRL-1_2_ASH"/>
</dbReference>
<dbReference type="InterPro" id="IPR046985">
    <property type="entry name" value="IP5"/>
</dbReference>
<name>A0A9W8REI6_9HYPO</name>
<evidence type="ECO:0000313" key="4">
    <source>
        <dbReference type="Proteomes" id="UP001152087"/>
    </source>
</evidence>
<dbReference type="InterPro" id="IPR047078">
    <property type="entry name" value="RhoGAP_OCRL1"/>
</dbReference>
<dbReference type="Pfam" id="PF21310">
    <property type="entry name" value="OCRL-like_ASH"/>
    <property type="match status" value="1"/>
</dbReference>
<dbReference type="SMART" id="SM00128">
    <property type="entry name" value="IPPc"/>
    <property type="match status" value="1"/>
</dbReference>
<keyword evidence="4" id="KW-1185">Reference proteome</keyword>
<feature type="region of interest" description="Disordered" evidence="1">
    <location>
        <begin position="318"/>
        <end position="368"/>
    </location>
</feature>
<evidence type="ECO:0000259" key="2">
    <source>
        <dbReference type="SMART" id="SM00128"/>
    </source>
</evidence>
<dbReference type="InterPro" id="IPR000300">
    <property type="entry name" value="IPPc"/>
</dbReference>
<dbReference type="InterPro" id="IPR013783">
    <property type="entry name" value="Ig-like_fold"/>
</dbReference>
<gene>
    <name evidence="3" type="ORF">NW755_003531</name>
</gene>
<feature type="compositionally biased region" description="Polar residues" evidence="1">
    <location>
        <begin position="8"/>
        <end position="26"/>
    </location>
</feature>
<organism evidence="3 4">
    <name type="scientific">Fusarium falciforme</name>
    <dbReference type="NCBI Taxonomy" id="195108"/>
    <lineage>
        <taxon>Eukaryota</taxon>
        <taxon>Fungi</taxon>
        <taxon>Dikarya</taxon>
        <taxon>Ascomycota</taxon>
        <taxon>Pezizomycotina</taxon>
        <taxon>Sordariomycetes</taxon>
        <taxon>Hypocreomycetidae</taxon>
        <taxon>Hypocreales</taxon>
        <taxon>Nectriaceae</taxon>
        <taxon>Fusarium</taxon>
        <taxon>Fusarium solani species complex</taxon>
    </lineage>
</organism>
<feature type="compositionally biased region" description="Acidic residues" evidence="1">
    <location>
        <begin position="346"/>
        <end position="356"/>
    </location>
</feature>
<evidence type="ECO:0000256" key="1">
    <source>
        <dbReference type="SAM" id="MobiDB-lite"/>
    </source>
</evidence>
<feature type="region of interest" description="Disordered" evidence="1">
    <location>
        <begin position="1"/>
        <end position="28"/>
    </location>
</feature>
<dbReference type="Pfam" id="PF22669">
    <property type="entry name" value="Exo_endo_phos2"/>
    <property type="match status" value="2"/>
</dbReference>
<proteinExistence type="predicted"/>
<dbReference type="GO" id="GO:0004439">
    <property type="term" value="F:phosphatidylinositol-4,5-bisphosphate 5-phosphatase activity"/>
    <property type="evidence" value="ECO:0007669"/>
    <property type="project" value="TreeGrafter"/>
</dbReference>
<dbReference type="CDD" id="cd04380">
    <property type="entry name" value="RhoGAP_OCRL1"/>
    <property type="match status" value="1"/>
</dbReference>
<feature type="compositionally biased region" description="Basic and acidic residues" evidence="1">
    <location>
        <begin position="440"/>
        <end position="458"/>
    </location>
</feature>
<dbReference type="Proteomes" id="UP001152087">
    <property type="component" value="Unassembled WGS sequence"/>
</dbReference>
<feature type="region of interest" description="Disordered" evidence="1">
    <location>
        <begin position="440"/>
        <end position="460"/>
    </location>
</feature>
<protein>
    <recommendedName>
        <fullName evidence="2">Inositol polyphosphate-related phosphatase domain-containing protein</fullName>
    </recommendedName>
</protein>
<reference evidence="3" key="1">
    <citation type="submission" date="2022-09" db="EMBL/GenBank/DDBJ databases">
        <title>Fusarium specimens isolated from Avocado Roots.</title>
        <authorList>
            <person name="Stajich J."/>
            <person name="Roper C."/>
            <person name="Heimlech-Rivalta G."/>
        </authorList>
    </citation>
    <scope>NUCLEOTIDE SEQUENCE</scope>
    <source>
        <strain evidence="3">A02</strain>
    </source>
</reference>
<dbReference type="PANTHER" id="PTHR11200:SF300">
    <property type="entry name" value="TYPE II INOSITOL 1,4,5-TRISPHOSPHATE 5-PHOSPHATASE"/>
    <property type="match status" value="1"/>
</dbReference>
<dbReference type="GO" id="GO:0046856">
    <property type="term" value="P:phosphatidylinositol dephosphorylation"/>
    <property type="evidence" value="ECO:0007669"/>
    <property type="project" value="InterPro"/>
</dbReference>
<dbReference type="AlphaFoldDB" id="A0A9W8REI6"/>
<dbReference type="EMBL" id="JAOQAV010000006">
    <property type="protein sequence ID" value="KAJ4193537.1"/>
    <property type="molecule type" value="Genomic_DNA"/>
</dbReference>
<accession>A0A9W8REI6</accession>
<dbReference type="InterPro" id="IPR036691">
    <property type="entry name" value="Endo/exonu/phosph_ase_sf"/>
</dbReference>
<comment type="caution">
    <text evidence="3">The sequence shown here is derived from an EMBL/GenBank/DDBJ whole genome shotgun (WGS) entry which is preliminary data.</text>
</comment>
<dbReference type="SUPFAM" id="SSF56219">
    <property type="entry name" value="DNase I-like"/>
    <property type="match status" value="1"/>
</dbReference>
<dbReference type="Gene3D" id="2.60.40.10">
    <property type="entry name" value="Immunoglobulins"/>
    <property type="match status" value="1"/>
</dbReference>
<dbReference type="Gene3D" id="3.60.10.10">
    <property type="entry name" value="Endonuclease/exonuclease/phosphatase"/>
    <property type="match status" value="1"/>
</dbReference>
<evidence type="ECO:0000313" key="3">
    <source>
        <dbReference type="EMBL" id="KAJ4193537.1"/>
    </source>
</evidence>